<sequence length="540" mass="57643">MRLLLTGGRVIDPANGRDEIADLMVEDGRIVASLTGTPDTVVDCTGQIVMAGAIDIHAHIAGGHVNTARLLLPEFHPAHQPRPPLTPLAQIGWTTGETGLRYAQMGFTLVVEPATGPSSALHAHLELADIPIIDRACLVVLGNDEFLLSLLRDKASNNEIDDYVAWQVSAAQALGVKCINAGGSAAFKANVRAFSFDDEVPGYGLTSRQIVKALQGSVERLGIAHPLHVHCNNLGVPGAGQDAVMATMAAAEGSPMHLAHIQFYGYGTEGSRGFSSAAARIAEKVNTTPEITVDIGQVMFGPTVTISSDELRQFAGSALARPHKSILLDGDANGGGVVPMNYRKASYYNALQWAIGLELFLLINDPWRVFFTTDHPNGAPFTAYPDLFALLMSRDLRQEWLAGLPDAVQKRTALGELGREYSLTEIATMTRAAPARLLGVADRGHLAAGALADIAVYQPQADIAALFARAACVVKNGEVVVRDGAVVHRRRGRTLALSPPRDPAMVKRLEAFHEQKFGLPLAWFEVTKSALGDDVLEAAS</sequence>
<dbReference type="InterPro" id="IPR012027">
    <property type="entry name" value="Formylmethanofuran_DH_asu"/>
</dbReference>
<dbReference type="SUPFAM" id="SSF51556">
    <property type="entry name" value="Metallo-dependent hydrolases"/>
    <property type="match status" value="1"/>
</dbReference>
<dbReference type="PANTHER" id="PTHR11647:SF1">
    <property type="entry name" value="COLLAPSIN RESPONSE MEDIATOR PROTEIN"/>
    <property type="match status" value="1"/>
</dbReference>
<comment type="caution">
    <text evidence="2">The sequence shown here is derived from an EMBL/GenBank/DDBJ whole genome shotgun (WGS) entry which is preliminary data.</text>
</comment>
<evidence type="ECO:0000313" key="2">
    <source>
        <dbReference type="EMBL" id="KAA0968622.1"/>
    </source>
</evidence>
<dbReference type="AlphaFoldDB" id="A0A5B0DRJ4"/>
<gene>
    <name evidence="2" type="ORF">FPY71_17245</name>
</gene>
<dbReference type="OrthoDB" id="9807210at2"/>
<protein>
    <submittedName>
        <fullName evidence="2">Formylmethanofuran dehydrogenase subunit A</fullName>
    </submittedName>
</protein>
<dbReference type="GO" id="GO:0016810">
    <property type="term" value="F:hydrolase activity, acting on carbon-nitrogen (but not peptide) bonds"/>
    <property type="evidence" value="ECO:0007669"/>
    <property type="project" value="InterPro"/>
</dbReference>
<dbReference type="Gene3D" id="2.30.40.10">
    <property type="entry name" value="Urease, subunit C, domain 1"/>
    <property type="match status" value="2"/>
</dbReference>
<dbReference type="Proteomes" id="UP000324738">
    <property type="component" value="Unassembled WGS sequence"/>
</dbReference>
<dbReference type="Pfam" id="PF07969">
    <property type="entry name" value="Amidohydro_3"/>
    <property type="match status" value="1"/>
</dbReference>
<dbReference type="InterPro" id="IPR050378">
    <property type="entry name" value="Metallo-dep_Hydrolases_sf"/>
</dbReference>
<dbReference type="PIRSF" id="PIRSF006453">
    <property type="entry name" value="FwdA"/>
    <property type="match status" value="1"/>
</dbReference>
<dbReference type="EMBL" id="VTWH01000005">
    <property type="protein sequence ID" value="KAA0968622.1"/>
    <property type="molecule type" value="Genomic_DNA"/>
</dbReference>
<evidence type="ECO:0000313" key="3">
    <source>
        <dbReference type="Proteomes" id="UP000324738"/>
    </source>
</evidence>
<dbReference type="RefSeq" id="WP_149301570.1">
    <property type="nucleotide sequence ID" value="NZ_VTWH01000005.1"/>
</dbReference>
<evidence type="ECO:0000259" key="1">
    <source>
        <dbReference type="Pfam" id="PF07969"/>
    </source>
</evidence>
<keyword evidence="3" id="KW-1185">Reference proteome</keyword>
<dbReference type="Gene3D" id="3.20.20.140">
    <property type="entry name" value="Metal-dependent hydrolases"/>
    <property type="match status" value="1"/>
</dbReference>
<dbReference type="InterPro" id="IPR011059">
    <property type="entry name" value="Metal-dep_hydrolase_composite"/>
</dbReference>
<feature type="domain" description="Amidohydrolase 3" evidence="1">
    <location>
        <begin position="41"/>
        <end position="481"/>
    </location>
</feature>
<reference evidence="2 3" key="1">
    <citation type="submission" date="2019-08" db="EMBL/GenBank/DDBJ databases">
        <title>Aureimonas fodiniaquatilis sp. nov., isolated from a coal mine wastewater.</title>
        <authorList>
            <person name="Kim W."/>
        </authorList>
    </citation>
    <scope>NUCLEOTIDE SEQUENCE [LARGE SCALE GENOMIC DNA]</scope>
    <source>
        <strain evidence="2 3">CAU 1482</strain>
    </source>
</reference>
<dbReference type="InterPro" id="IPR013108">
    <property type="entry name" value="Amidohydro_3"/>
</dbReference>
<accession>A0A5B0DRJ4</accession>
<dbReference type="InterPro" id="IPR032466">
    <property type="entry name" value="Metal_Hydrolase"/>
</dbReference>
<dbReference type="SUPFAM" id="SSF51338">
    <property type="entry name" value="Composite domain of metallo-dependent hydrolases"/>
    <property type="match status" value="1"/>
</dbReference>
<name>A0A5B0DRJ4_9HYPH</name>
<proteinExistence type="predicted"/>
<dbReference type="NCBIfam" id="TIGR03121">
    <property type="entry name" value="one_C_dehyd_A"/>
    <property type="match status" value="1"/>
</dbReference>
<organism evidence="2 3">
    <name type="scientific">Aureimonas fodinaquatilis</name>
    <dbReference type="NCBI Taxonomy" id="2565783"/>
    <lineage>
        <taxon>Bacteria</taxon>
        <taxon>Pseudomonadati</taxon>
        <taxon>Pseudomonadota</taxon>
        <taxon>Alphaproteobacteria</taxon>
        <taxon>Hyphomicrobiales</taxon>
        <taxon>Aurantimonadaceae</taxon>
        <taxon>Aureimonas</taxon>
    </lineage>
</organism>
<dbReference type="PANTHER" id="PTHR11647">
    <property type="entry name" value="HYDRANTOINASE/DIHYDROPYRIMIDINASE FAMILY MEMBER"/>
    <property type="match status" value="1"/>
</dbReference>